<comment type="caution">
    <text evidence="2">The sequence shown here is derived from an EMBL/GenBank/DDBJ whole genome shotgun (WGS) entry which is preliminary data.</text>
</comment>
<feature type="compositionally biased region" description="Polar residues" evidence="1">
    <location>
        <begin position="56"/>
        <end position="66"/>
    </location>
</feature>
<name>A0A1R3GVE1_COCAP</name>
<sequence>MAKKKANVDGENTSLPPESTNNALPPENTVADNQRNDAQDPKPPPTAEEFYELHTNRPTPTKGSTT</sequence>
<feature type="region of interest" description="Disordered" evidence="1">
    <location>
        <begin position="1"/>
        <end position="66"/>
    </location>
</feature>
<reference evidence="2 3" key="1">
    <citation type="submission" date="2013-09" db="EMBL/GenBank/DDBJ databases">
        <title>Corchorus capsularis genome sequencing.</title>
        <authorList>
            <person name="Alam M."/>
            <person name="Haque M.S."/>
            <person name="Islam M.S."/>
            <person name="Emdad E.M."/>
            <person name="Islam M.M."/>
            <person name="Ahmed B."/>
            <person name="Halim A."/>
            <person name="Hossen Q.M.M."/>
            <person name="Hossain M.Z."/>
            <person name="Ahmed R."/>
            <person name="Khan M.M."/>
            <person name="Islam R."/>
            <person name="Rashid M.M."/>
            <person name="Khan S.A."/>
            <person name="Rahman M.S."/>
            <person name="Alam M."/>
        </authorList>
    </citation>
    <scope>NUCLEOTIDE SEQUENCE [LARGE SCALE GENOMIC DNA]</scope>
    <source>
        <strain evidence="3">cv. CVL-1</strain>
        <tissue evidence="2">Whole seedling</tissue>
    </source>
</reference>
<evidence type="ECO:0000313" key="2">
    <source>
        <dbReference type="EMBL" id="OMO62053.1"/>
    </source>
</evidence>
<protein>
    <submittedName>
        <fullName evidence="2">Uncharacterized protein</fullName>
    </submittedName>
</protein>
<gene>
    <name evidence="2" type="ORF">CCACVL1_23053</name>
</gene>
<dbReference type="Gramene" id="OMO62053">
    <property type="protein sequence ID" value="OMO62053"/>
    <property type="gene ID" value="CCACVL1_23053"/>
</dbReference>
<dbReference type="AlphaFoldDB" id="A0A1R3GVE1"/>
<proteinExistence type="predicted"/>
<feature type="compositionally biased region" description="Polar residues" evidence="1">
    <location>
        <begin position="10"/>
        <end position="23"/>
    </location>
</feature>
<evidence type="ECO:0000256" key="1">
    <source>
        <dbReference type="SAM" id="MobiDB-lite"/>
    </source>
</evidence>
<dbReference type="EMBL" id="AWWV01013347">
    <property type="protein sequence ID" value="OMO62053.1"/>
    <property type="molecule type" value="Genomic_DNA"/>
</dbReference>
<accession>A0A1R3GVE1</accession>
<keyword evidence="3" id="KW-1185">Reference proteome</keyword>
<evidence type="ECO:0000313" key="3">
    <source>
        <dbReference type="Proteomes" id="UP000188268"/>
    </source>
</evidence>
<organism evidence="2 3">
    <name type="scientific">Corchorus capsularis</name>
    <name type="common">Jute</name>
    <dbReference type="NCBI Taxonomy" id="210143"/>
    <lineage>
        <taxon>Eukaryota</taxon>
        <taxon>Viridiplantae</taxon>
        <taxon>Streptophyta</taxon>
        <taxon>Embryophyta</taxon>
        <taxon>Tracheophyta</taxon>
        <taxon>Spermatophyta</taxon>
        <taxon>Magnoliopsida</taxon>
        <taxon>eudicotyledons</taxon>
        <taxon>Gunneridae</taxon>
        <taxon>Pentapetalae</taxon>
        <taxon>rosids</taxon>
        <taxon>malvids</taxon>
        <taxon>Malvales</taxon>
        <taxon>Malvaceae</taxon>
        <taxon>Grewioideae</taxon>
        <taxon>Apeibeae</taxon>
        <taxon>Corchorus</taxon>
    </lineage>
</organism>
<dbReference type="Proteomes" id="UP000188268">
    <property type="component" value="Unassembled WGS sequence"/>
</dbReference>